<keyword evidence="3 5" id="KW-0697">Rotamase</keyword>
<feature type="domain" description="PPIase FKBP-type" evidence="8">
    <location>
        <begin position="20"/>
        <end position="84"/>
    </location>
</feature>
<organism evidence="9 10">
    <name type="scientific">Kushneria avicenniae</name>
    <dbReference type="NCBI Taxonomy" id="402385"/>
    <lineage>
        <taxon>Bacteria</taxon>
        <taxon>Pseudomonadati</taxon>
        <taxon>Pseudomonadota</taxon>
        <taxon>Gammaproteobacteria</taxon>
        <taxon>Oceanospirillales</taxon>
        <taxon>Halomonadaceae</taxon>
        <taxon>Kushneria</taxon>
    </lineage>
</organism>
<feature type="region of interest" description="Disordered" evidence="7">
    <location>
        <begin position="46"/>
        <end position="70"/>
    </location>
</feature>
<evidence type="ECO:0000256" key="3">
    <source>
        <dbReference type="ARBA" id="ARBA00023110"/>
    </source>
</evidence>
<dbReference type="InterPro" id="IPR001179">
    <property type="entry name" value="PPIase_FKBP_dom"/>
</dbReference>
<evidence type="ECO:0000313" key="10">
    <source>
        <dbReference type="Proteomes" id="UP000199046"/>
    </source>
</evidence>
<sequence>MKDKSVESGGNAGMPAADDNMTMTIHFTLRLEDGTEVDTTRGKRPAEFVFGDGNLPPGFEKPIRGMHPGETRVSEVTPEHAFGPWNPQNVQKLKRSDFEDQEALEEGVVMSFADPTGGGELPGVIRSVDEQQVEVDFNHPLAGRTLTFEVEVLEVTPTTTH</sequence>
<evidence type="ECO:0000256" key="1">
    <source>
        <dbReference type="ARBA" id="ARBA00000971"/>
    </source>
</evidence>
<evidence type="ECO:0000256" key="7">
    <source>
        <dbReference type="SAM" id="MobiDB-lite"/>
    </source>
</evidence>
<dbReference type="PROSITE" id="PS50059">
    <property type="entry name" value="FKBP_PPIASE"/>
    <property type="match status" value="1"/>
</dbReference>
<dbReference type="RefSeq" id="WP_245743046.1">
    <property type="nucleotide sequence ID" value="NZ_FOLY01000005.1"/>
</dbReference>
<name>A0A1I1LUE4_9GAMM</name>
<evidence type="ECO:0000313" key="9">
    <source>
        <dbReference type="EMBL" id="SFC76689.1"/>
    </source>
</evidence>
<feature type="compositionally biased region" description="Basic and acidic residues" evidence="7">
    <location>
        <begin position="61"/>
        <end position="70"/>
    </location>
</feature>
<dbReference type="STRING" id="402385.SAMN05421848_2714"/>
<keyword evidence="4 5" id="KW-0413">Isomerase</keyword>
<dbReference type="InterPro" id="IPR046357">
    <property type="entry name" value="PPIase_dom_sf"/>
</dbReference>
<dbReference type="EMBL" id="FOLY01000005">
    <property type="protein sequence ID" value="SFC76689.1"/>
    <property type="molecule type" value="Genomic_DNA"/>
</dbReference>
<comment type="similarity">
    <text evidence="2 6">Belongs to the FKBP-type PPIase family.</text>
</comment>
<dbReference type="Proteomes" id="UP000199046">
    <property type="component" value="Unassembled WGS sequence"/>
</dbReference>
<accession>A0A1I1LUE4</accession>
<protein>
    <recommendedName>
        <fullName evidence="6">Peptidyl-prolyl cis-trans isomerase</fullName>
        <ecNumber evidence="6">5.2.1.8</ecNumber>
    </recommendedName>
</protein>
<evidence type="ECO:0000256" key="4">
    <source>
        <dbReference type="ARBA" id="ARBA00023235"/>
    </source>
</evidence>
<dbReference type="SUPFAM" id="SSF54534">
    <property type="entry name" value="FKBP-like"/>
    <property type="match status" value="1"/>
</dbReference>
<dbReference type="GO" id="GO:0003755">
    <property type="term" value="F:peptidyl-prolyl cis-trans isomerase activity"/>
    <property type="evidence" value="ECO:0007669"/>
    <property type="project" value="UniProtKB-UniRule"/>
</dbReference>
<dbReference type="EC" id="5.2.1.8" evidence="6"/>
<dbReference type="Gene3D" id="3.10.50.40">
    <property type="match status" value="1"/>
</dbReference>
<proteinExistence type="inferred from homology"/>
<gene>
    <name evidence="9" type="ORF">SAMN05421848_2714</name>
</gene>
<evidence type="ECO:0000259" key="8">
    <source>
        <dbReference type="PROSITE" id="PS50059"/>
    </source>
</evidence>
<dbReference type="InterPro" id="IPR048261">
    <property type="entry name" value="SlpA/SlyD-like_ins_sf"/>
</dbReference>
<evidence type="ECO:0000256" key="2">
    <source>
        <dbReference type="ARBA" id="ARBA00006577"/>
    </source>
</evidence>
<keyword evidence="10" id="KW-1185">Reference proteome</keyword>
<dbReference type="PANTHER" id="PTHR47861">
    <property type="entry name" value="FKBP-TYPE PEPTIDYL-PROLYL CIS-TRANS ISOMERASE SLYD"/>
    <property type="match status" value="1"/>
</dbReference>
<reference evidence="10" key="1">
    <citation type="submission" date="2016-10" db="EMBL/GenBank/DDBJ databases">
        <authorList>
            <person name="Varghese N."/>
            <person name="Submissions S."/>
        </authorList>
    </citation>
    <scope>NUCLEOTIDE SEQUENCE [LARGE SCALE GENOMIC DNA]</scope>
    <source>
        <strain evidence="10">DSM 23439</strain>
    </source>
</reference>
<dbReference type="AlphaFoldDB" id="A0A1I1LUE4"/>
<dbReference type="PANTHER" id="PTHR47861:SF4">
    <property type="entry name" value="FKBP-TYPE 16 KDA PEPTIDYL-PROLYL CIS-TRANS ISOMERASE"/>
    <property type="match status" value="1"/>
</dbReference>
<comment type="catalytic activity">
    <reaction evidence="1 5 6">
        <text>[protein]-peptidylproline (omega=180) = [protein]-peptidylproline (omega=0)</text>
        <dbReference type="Rhea" id="RHEA:16237"/>
        <dbReference type="Rhea" id="RHEA-COMP:10747"/>
        <dbReference type="Rhea" id="RHEA-COMP:10748"/>
        <dbReference type="ChEBI" id="CHEBI:83833"/>
        <dbReference type="ChEBI" id="CHEBI:83834"/>
        <dbReference type="EC" id="5.2.1.8"/>
    </reaction>
</comment>
<dbReference type="Pfam" id="PF00254">
    <property type="entry name" value="FKBP_C"/>
    <property type="match status" value="1"/>
</dbReference>
<dbReference type="Gene3D" id="2.40.10.330">
    <property type="match status" value="1"/>
</dbReference>
<evidence type="ECO:0000256" key="5">
    <source>
        <dbReference type="PROSITE-ProRule" id="PRU00277"/>
    </source>
</evidence>
<evidence type="ECO:0000256" key="6">
    <source>
        <dbReference type="RuleBase" id="RU003915"/>
    </source>
</evidence>